<name>A0ABP7GPC6_9MICO</name>
<protein>
    <recommendedName>
        <fullName evidence="4">DUF4386 domain-containing protein</fullName>
    </recommendedName>
</protein>
<feature type="transmembrane region" description="Helical" evidence="1">
    <location>
        <begin position="89"/>
        <end position="114"/>
    </location>
</feature>
<accession>A0ABP7GPC6</accession>
<evidence type="ECO:0000313" key="3">
    <source>
        <dbReference type="Proteomes" id="UP001500540"/>
    </source>
</evidence>
<keyword evidence="3" id="KW-1185">Reference proteome</keyword>
<evidence type="ECO:0008006" key="4">
    <source>
        <dbReference type="Google" id="ProtNLM"/>
    </source>
</evidence>
<feature type="transmembrane region" description="Helical" evidence="1">
    <location>
        <begin position="59"/>
        <end position="82"/>
    </location>
</feature>
<comment type="caution">
    <text evidence="2">The sequence shown here is derived from an EMBL/GenBank/DDBJ whole genome shotgun (WGS) entry which is preliminary data.</text>
</comment>
<reference evidence="3" key="1">
    <citation type="journal article" date="2019" name="Int. J. Syst. Evol. Microbiol.">
        <title>The Global Catalogue of Microorganisms (GCM) 10K type strain sequencing project: providing services to taxonomists for standard genome sequencing and annotation.</title>
        <authorList>
            <consortium name="The Broad Institute Genomics Platform"/>
            <consortium name="The Broad Institute Genome Sequencing Center for Infectious Disease"/>
            <person name="Wu L."/>
            <person name="Ma J."/>
        </authorList>
    </citation>
    <scope>NUCLEOTIDE SEQUENCE [LARGE SCALE GENOMIC DNA]</scope>
    <source>
        <strain evidence="3">JCM 16950</strain>
    </source>
</reference>
<proteinExistence type="predicted"/>
<keyword evidence="1" id="KW-1133">Transmembrane helix</keyword>
<evidence type="ECO:0000256" key="1">
    <source>
        <dbReference type="SAM" id="Phobius"/>
    </source>
</evidence>
<gene>
    <name evidence="2" type="ORF">GCM10022240_23720</name>
</gene>
<organism evidence="2 3">
    <name type="scientific">Microbacterium kribbense</name>
    <dbReference type="NCBI Taxonomy" id="433645"/>
    <lineage>
        <taxon>Bacteria</taxon>
        <taxon>Bacillati</taxon>
        <taxon>Actinomycetota</taxon>
        <taxon>Actinomycetes</taxon>
        <taxon>Micrococcales</taxon>
        <taxon>Microbacteriaceae</taxon>
        <taxon>Microbacterium</taxon>
    </lineage>
</organism>
<dbReference type="RefSeq" id="WP_344783860.1">
    <property type="nucleotide sequence ID" value="NZ_BAABAF010000008.1"/>
</dbReference>
<keyword evidence="1" id="KW-0812">Transmembrane</keyword>
<dbReference type="EMBL" id="BAABAF010000008">
    <property type="protein sequence ID" value="GAA3770738.1"/>
    <property type="molecule type" value="Genomic_DNA"/>
</dbReference>
<sequence>MRQRYRRALGAALAVVGPAGFSISNATGLTIVALAQQPDRDAAFQTALAVTGDTVLGTVGTVGFVLEIVAQLGMLLVIIGLVRVRLVNAWVLPLPVLGIAVNAVVGTMAATLVADLLRLAAGTWIAIGLARGNRAQWLGAAPPPAAQGRRARAAAVDIA</sequence>
<dbReference type="Proteomes" id="UP001500540">
    <property type="component" value="Unassembled WGS sequence"/>
</dbReference>
<evidence type="ECO:0000313" key="2">
    <source>
        <dbReference type="EMBL" id="GAA3770738.1"/>
    </source>
</evidence>
<keyword evidence="1" id="KW-0472">Membrane</keyword>